<gene>
    <name evidence="2" type="ORF">N7G274_006073</name>
</gene>
<feature type="region of interest" description="Disordered" evidence="1">
    <location>
        <begin position="1"/>
        <end position="22"/>
    </location>
</feature>
<dbReference type="Pfam" id="PF11272">
    <property type="entry name" value="DUF3072"/>
    <property type="match status" value="2"/>
</dbReference>
<sequence>MTSQLDNPSQWTTGNDAPTDKQKAFINTLASQKGVSDVDPSTMNKSEASVKINELKNAETKNQDAGAPGKPIQNPDTWTTGDDPASGKQTGYIAAMAREAGEKVPTDGMGKTEASKKIEELKEKTGM</sequence>
<organism evidence="2 3">
    <name type="scientific">Stereocaulon virgatum</name>
    <dbReference type="NCBI Taxonomy" id="373712"/>
    <lineage>
        <taxon>Eukaryota</taxon>
        <taxon>Fungi</taxon>
        <taxon>Dikarya</taxon>
        <taxon>Ascomycota</taxon>
        <taxon>Pezizomycotina</taxon>
        <taxon>Lecanoromycetes</taxon>
        <taxon>OSLEUM clade</taxon>
        <taxon>Lecanoromycetidae</taxon>
        <taxon>Lecanorales</taxon>
        <taxon>Lecanorineae</taxon>
        <taxon>Stereocaulaceae</taxon>
        <taxon>Stereocaulon</taxon>
    </lineage>
</organism>
<evidence type="ECO:0000313" key="2">
    <source>
        <dbReference type="EMBL" id="KAL2041129.1"/>
    </source>
</evidence>
<keyword evidence="3" id="KW-1185">Reference proteome</keyword>
<accession>A0ABR4A5E9</accession>
<feature type="compositionally biased region" description="Polar residues" evidence="1">
    <location>
        <begin position="1"/>
        <end position="16"/>
    </location>
</feature>
<name>A0ABR4A5E9_9LECA</name>
<dbReference type="InterPro" id="IPR021425">
    <property type="entry name" value="DUF3072"/>
</dbReference>
<evidence type="ECO:0000256" key="1">
    <source>
        <dbReference type="SAM" id="MobiDB-lite"/>
    </source>
</evidence>
<protein>
    <submittedName>
        <fullName evidence="2">Uncharacterized protein</fullName>
    </submittedName>
</protein>
<comment type="caution">
    <text evidence="2">The sequence shown here is derived from an EMBL/GenBank/DDBJ whole genome shotgun (WGS) entry which is preliminary data.</text>
</comment>
<dbReference type="Proteomes" id="UP001590950">
    <property type="component" value="Unassembled WGS sequence"/>
</dbReference>
<feature type="region of interest" description="Disordered" evidence="1">
    <location>
        <begin position="58"/>
        <end position="88"/>
    </location>
</feature>
<dbReference type="EMBL" id="JBEFKJ010000018">
    <property type="protein sequence ID" value="KAL2041129.1"/>
    <property type="molecule type" value="Genomic_DNA"/>
</dbReference>
<proteinExistence type="predicted"/>
<reference evidence="2 3" key="1">
    <citation type="submission" date="2024-09" db="EMBL/GenBank/DDBJ databases">
        <title>Rethinking Asexuality: The Enigmatic Case of Functional Sexual Genes in Lepraria (Stereocaulaceae).</title>
        <authorList>
            <person name="Doellman M."/>
            <person name="Sun Y."/>
            <person name="Barcenas-Pena A."/>
            <person name="Lumbsch H.T."/>
            <person name="Grewe F."/>
        </authorList>
    </citation>
    <scope>NUCLEOTIDE SEQUENCE [LARGE SCALE GENOMIC DNA]</scope>
    <source>
        <strain evidence="2 3">Mercado 3170</strain>
    </source>
</reference>
<feature type="region of interest" description="Disordered" evidence="1">
    <location>
        <begin position="100"/>
        <end position="127"/>
    </location>
</feature>
<feature type="compositionally biased region" description="Basic and acidic residues" evidence="1">
    <location>
        <begin position="113"/>
        <end position="127"/>
    </location>
</feature>
<evidence type="ECO:0000313" key="3">
    <source>
        <dbReference type="Proteomes" id="UP001590950"/>
    </source>
</evidence>